<evidence type="ECO:0008006" key="3">
    <source>
        <dbReference type="Google" id="ProtNLM"/>
    </source>
</evidence>
<reference evidence="1" key="2">
    <citation type="submission" date="2021-04" db="EMBL/GenBank/DDBJ databases">
        <authorList>
            <person name="Gilroy R."/>
        </authorList>
    </citation>
    <scope>NUCLEOTIDE SEQUENCE</scope>
    <source>
        <strain evidence="1">ChiW19-6364</strain>
    </source>
</reference>
<dbReference type="GO" id="GO:0022857">
    <property type="term" value="F:transmembrane transporter activity"/>
    <property type="evidence" value="ECO:0007669"/>
    <property type="project" value="TreeGrafter"/>
</dbReference>
<evidence type="ECO:0000313" key="1">
    <source>
        <dbReference type="EMBL" id="HJD39302.1"/>
    </source>
</evidence>
<organism evidence="1 2">
    <name type="scientific">Candidatus Blautia stercoripullorum</name>
    <dbReference type="NCBI Taxonomy" id="2838502"/>
    <lineage>
        <taxon>Bacteria</taxon>
        <taxon>Bacillati</taxon>
        <taxon>Bacillota</taxon>
        <taxon>Clostridia</taxon>
        <taxon>Lachnospirales</taxon>
        <taxon>Lachnospiraceae</taxon>
        <taxon>Blautia</taxon>
    </lineage>
</organism>
<dbReference type="SUPFAM" id="SSF52540">
    <property type="entry name" value="P-loop containing nucleoside triphosphate hydrolases"/>
    <property type="match status" value="1"/>
</dbReference>
<comment type="caution">
    <text evidence="1">The sequence shown here is derived from an EMBL/GenBank/DDBJ whole genome shotgun (WGS) entry which is preliminary data.</text>
</comment>
<dbReference type="Gene3D" id="3.40.50.300">
    <property type="entry name" value="P-loop containing nucleotide triphosphate hydrolases"/>
    <property type="match status" value="1"/>
</dbReference>
<dbReference type="Proteomes" id="UP000823850">
    <property type="component" value="Unassembled WGS sequence"/>
</dbReference>
<proteinExistence type="predicted"/>
<dbReference type="InterPro" id="IPR027417">
    <property type="entry name" value="P-loop_NTPase"/>
</dbReference>
<sequence>MDRGIYSTGNTIVDENAKLNISGNVIPQSWYRTMVRDSGKPHLTAIIILADEPTGNLDSENGKIVLDILKDLVRRENYCVVIVTHDLDIAAQADVVYVMKDGRLTERRGEKP</sequence>
<dbReference type="PANTHER" id="PTHR24220">
    <property type="entry name" value="IMPORT ATP-BINDING PROTEIN"/>
    <property type="match status" value="1"/>
</dbReference>
<reference evidence="1" key="1">
    <citation type="journal article" date="2021" name="PeerJ">
        <title>Extensive microbial diversity within the chicken gut microbiome revealed by metagenomics and culture.</title>
        <authorList>
            <person name="Gilroy R."/>
            <person name="Ravi A."/>
            <person name="Getino M."/>
            <person name="Pursley I."/>
            <person name="Horton D.L."/>
            <person name="Alikhan N.F."/>
            <person name="Baker D."/>
            <person name="Gharbi K."/>
            <person name="Hall N."/>
            <person name="Watson M."/>
            <person name="Adriaenssens E.M."/>
            <person name="Foster-Nyarko E."/>
            <person name="Jarju S."/>
            <person name="Secka A."/>
            <person name="Antonio M."/>
            <person name="Oren A."/>
            <person name="Chaudhuri R.R."/>
            <person name="La Ragione R."/>
            <person name="Hildebrand F."/>
            <person name="Pallen M.J."/>
        </authorList>
    </citation>
    <scope>NUCLEOTIDE SEQUENCE</scope>
    <source>
        <strain evidence="1">ChiW19-6364</strain>
    </source>
</reference>
<evidence type="ECO:0000313" key="2">
    <source>
        <dbReference type="Proteomes" id="UP000823850"/>
    </source>
</evidence>
<dbReference type="EMBL" id="DWUX01000086">
    <property type="protein sequence ID" value="HJD39302.1"/>
    <property type="molecule type" value="Genomic_DNA"/>
</dbReference>
<protein>
    <recommendedName>
        <fullName evidence="3">ABC transporter domain-containing protein</fullName>
    </recommendedName>
</protein>
<dbReference type="GO" id="GO:0005886">
    <property type="term" value="C:plasma membrane"/>
    <property type="evidence" value="ECO:0007669"/>
    <property type="project" value="TreeGrafter"/>
</dbReference>
<dbReference type="InterPro" id="IPR015854">
    <property type="entry name" value="ABC_transpr_LolD-like"/>
</dbReference>
<gene>
    <name evidence="1" type="ORF">H9913_04680</name>
</gene>
<accession>A0A9D2U495</accession>
<name>A0A9D2U495_9FIRM</name>
<dbReference type="AlphaFoldDB" id="A0A9D2U495"/>